<reference evidence="2 3" key="1">
    <citation type="submission" date="2021-03" db="EMBL/GenBank/DDBJ databases">
        <title>Haloterrigena longa sp. nov. and Haloterrigena limicola sp. nov., extremely halophilic archaea isolated from a salt lake.</title>
        <authorList>
            <person name="Henglin C."/>
        </authorList>
    </citation>
    <scope>NUCLEOTIDE SEQUENCE [LARGE SCALE GENOMIC DNA]</scope>
    <source>
        <strain evidence="2 3">KZCA68</strain>
    </source>
</reference>
<protein>
    <submittedName>
        <fullName evidence="2">Uncharacterized protein</fullName>
    </submittedName>
</protein>
<evidence type="ECO:0000313" key="2">
    <source>
        <dbReference type="EMBL" id="QSW98218.1"/>
    </source>
</evidence>
<gene>
    <name evidence="2" type="ORF">J0X25_12480</name>
</gene>
<dbReference type="EMBL" id="CP071462">
    <property type="protein sequence ID" value="QSW98218.1"/>
    <property type="molecule type" value="Genomic_DNA"/>
</dbReference>
<dbReference type="KEGG" id="hakz:J0X25_12480"/>
<evidence type="ECO:0000313" key="3">
    <source>
        <dbReference type="Proteomes" id="UP000663203"/>
    </source>
</evidence>
<dbReference type="RefSeq" id="WP_207287828.1">
    <property type="nucleotide sequence ID" value="NZ_CP071462.1"/>
</dbReference>
<name>A0A8A2VJ37_9EURY</name>
<accession>A0A8A2VJ37</accession>
<organism evidence="2 3">
    <name type="scientific">Haloterrigena alkaliphila</name>
    <dbReference type="NCBI Taxonomy" id="2816475"/>
    <lineage>
        <taxon>Archaea</taxon>
        <taxon>Methanobacteriati</taxon>
        <taxon>Methanobacteriota</taxon>
        <taxon>Stenosarchaea group</taxon>
        <taxon>Halobacteria</taxon>
        <taxon>Halobacteriales</taxon>
        <taxon>Natrialbaceae</taxon>
        <taxon>Haloterrigena</taxon>
    </lineage>
</organism>
<sequence length="51" mass="5773">MGVYVDDVSEFARSDDAEDDDRAPLGERLRGMASELDIDSVDEVRNVRERT</sequence>
<keyword evidence="3" id="KW-1185">Reference proteome</keyword>
<dbReference type="AlphaFoldDB" id="A0A8A2VJ37"/>
<evidence type="ECO:0000256" key="1">
    <source>
        <dbReference type="SAM" id="MobiDB-lite"/>
    </source>
</evidence>
<dbReference type="GeneID" id="63188135"/>
<dbReference type="Proteomes" id="UP000663203">
    <property type="component" value="Chromosome"/>
</dbReference>
<feature type="region of interest" description="Disordered" evidence="1">
    <location>
        <begin position="1"/>
        <end position="24"/>
    </location>
</feature>
<proteinExistence type="predicted"/>